<reference evidence="3 4" key="1">
    <citation type="submission" date="2016-10" db="EMBL/GenBank/DDBJ databases">
        <authorList>
            <person name="de Groot N.N."/>
        </authorList>
    </citation>
    <scope>NUCLEOTIDE SEQUENCE [LARGE SCALE GENOMIC DNA]</scope>
    <source>
        <strain evidence="3 4">S5-249</strain>
    </source>
</reference>
<organism evidence="3 4">
    <name type="scientific">Sphingomonas jatrophae</name>
    <dbReference type="NCBI Taxonomy" id="1166337"/>
    <lineage>
        <taxon>Bacteria</taxon>
        <taxon>Pseudomonadati</taxon>
        <taxon>Pseudomonadota</taxon>
        <taxon>Alphaproteobacteria</taxon>
        <taxon>Sphingomonadales</taxon>
        <taxon>Sphingomonadaceae</taxon>
        <taxon>Sphingomonas</taxon>
    </lineage>
</organism>
<dbReference type="Pfam" id="PF02636">
    <property type="entry name" value="Methyltransf_28"/>
    <property type="match status" value="2"/>
</dbReference>
<dbReference type="InterPro" id="IPR029063">
    <property type="entry name" value="SAM-dependent_MTases_sf"/>
</dbReference>
<dbReference type="AlphaFoldDB" id="A0A1I6LM31"/>
<dbReference type="Proteomes" id="UP000198824">
    <property type="component" value="Unassembled WGS sequence"/>
</dbReference>
<evidence type="ECO:0000256" key="1">
    <source>
        <dbReference type="ARBA" id="ARBA00022603"/>
    </source>
</evidence>
<dbReference type="Gene3D" id="3.40.50.12710">
    <property type="match status" value="1"/>
</dbReference>
<sequence length="328" mass="34124">MPASPDLADSLRARVDAAGAIPLAAWMAACNAHYYATRDPLGRGGDFITAPEISQMFGELIGLWAANLAGRAGVADFAWVELGPGRGTLTADALRAMARAGLKPPVHFVETSPVLRRAQAERVPDAVWHDSVGSLPADRPLIVVGNEFVDALPIVQMVNGRERMVRLEGGRFAADPLDGEVIETCPAGVAIVAALAERIARRGGALLLIDYGHAGPVTGDTLQAVRGHRFADPFADPGEADLTAHVDFTPLLAAARAAGCAASGPVGQGAFLESLGLGPRAAMLARAQPARTEEIVLARARLAEADQMGTLFKVIAAVAPGWPMPAGF</sequence>
<proteinExistence type="predicted"/>
<keyword evidence="2 3" id="KW-0808">Transferase</keyword>
<dbReference type="SUPFAM" id="SSF53335">
    <property type="entry name" value="S-adenosyl-L-methionine-dependent methyltransferases"/>
    <property type="match status" value="1"/>
</dbReference>
<dbReference type="InterPro" id="IPR003788">
    <property type="entry name" value="NDUFAF7"/>
</dbReference>
<name>A0A1I6LM31_9SPHN</name>
<dbReference type="GO" id="GO:0035243">
    <property type="term" value="F:protein-arginine omega-N symmetric methyltransferase activity"/>
    <property type="evidence" value="ECO:0007669"/>
    <property type="project" value="TreeGrafter"/>
</dbReference>
<dbReference type="EMBL" id="FOZG01000002">
    <property type="protein sequence ID" value="SFS04534.1"/>
    <property type="molecule type" value="Genomic_DNA"/>
</dbReference>
<dbReference type="InterPro" id="IPR038375">
    <property type="entry name" value="NDUFAF7_sf"/>
</dbReference>
<evidence type="ECO:0000313" key="4">
    <source>
        <dbReference type="Proteomes" id="UP000198824"/>
    </source>
</evidence>
<protein>
    <submittedName>
        <fullName evidence="3">SAM-dependent methyltransferase, MidA family</fullName>
    </submittedName>
</protein>
<evidence type="ECO:0000256" key="2">
    <source>
        <dbReference type="ARBA" id="ARBA00022679"/>
    </source>
</evidence>
<dbReference type="STRING" id="1166337.SAMN05192580_2953"/>
<gene>
    <name evidence="3" type="ORF">SAMN05192580_2953</name>
</gene>
<dbReference type="GO" id="GO:0032259">
    <property type="term" value="P:methylation"/>
    <property type="evidence" value="ECO:0007669"/>
    <property type="project" value="UniProtKB-KW"/>
</dbReference>
<dbReference type="RefSeq" id="WP_242653489.1">
    <property type="nucleotide sequence ID" value="NZ_FOZG01000002.1"/>
</dbReference>
<keyword evidence="4" id="KW-1185">Reference proteome</keyword>
<accession>A0A1I6LM31</accession>
<keyword evidence="1 3" id="KW-0489">Methyltransferase</keyword>
<dbReference type="PANTHER" id="PTHR12049">
    <property type="entry name" value="PROTEIN ARGININE METHYLTRANSFERASE NDUFAF7, MITOCHONDRIAL"/>
    <property type="match status" value="1"/>
</dbReference>
<evidence type="ECO:0000313" key="3">
    <source>
        <dbReference type="EMBL" id="SFS04534.1"/>
    </source>
</evidence>
<dbReference type="PANTHER" id="PTHR12049:SF7">
    <property type="entry name" value="PROTEIN ARGININE METHYLTRANSFERASE NDUFAF7, MITOCHONDRIAL"/>
    <property type="match status" value="1"/>
</dbReference>